<gene>
    <name evidence="9" type="ORF">ACJDT4_06545</name>
</gene>
<feature type="transmembrane region" description="Helical" evidence="7">
    <location>
        <begin position="128"/>
        <end position="144"/>
    </location>
</feature>
<evidence type="ECO:0000256" key="5">
    <source>
        <dbReference type="ARBA" id="ARBA00022989"/>
    </source>
</evidence>
<comment type="caution">
    <text evidence="9">The sequence shown here is derived from an EMBL/GenBank/DDBJ whole genome shotgun (WGS) entry which is preliminary data.</text>
</comment>
<keyword evidence="4 7" id="KW-0812">Transmembrane</keyword>
<evidence type="ECO:0000256" key="1">
    <source>
        <dbReference type="ARBA" id="ARBA00004651"/>
    </source>
</evidence>
<sequence length="317" mass="35067">MLERQPKVLPYVTAVVSSVIFGLSFLFTKRALRVSAPIELVAFRFFTAFSVMTVLIKVKLIKVGFKNKPIKWLGILAFFEPVMYFIFETYGVKNTSSSISGLMIALIPIAVTILAAYFLKEIPSIKRLIYIIISVSGVVLIVVMDNSNASSSSVTGILLLMGAVISAGFFNIISRKVSRTFTPVEITYFMMGFGALSFNLISIAMHAFNGNLQEYFTPLLSKVFIESIVYLGIISSICAYFLINFSLSKLEASTTSVFSNISTIVSILAGVIFLNEKFYYYHVIGSILILIGVIGVNLPENKKEKQLGKDFSEGDFK</sequence>
<dbReference type="PANTHER" id="PTHR32322">
    <property type="entry name" value="INNER MEMBRANE TRANSPORTER"/>
    <property type="match status" value="1"/>
</dbReference>
<protein>
    <submittedName>
        <fullName evidence="9">DMT family transporter</fullName>
    </submittedName>
</protein>
<feature type="transmembrane region" description="Helical" evidence="7">
    <location>
        <begin position="70"/>
        <end position="87"/>
    </location>
</feature>
<comment type="subcellular location">
    <subcellularLocation>
        <location evidence="1">Cell membrane</location>
        <topology evidence="1">Multi-pass membrane protein</topology>
    </subcellularLocation>
</comment>
<feature type="transmembrane region" description="Helical" evidence="7">
    <location>
        <begin position="156"/>
        <end position="174"/>
    </location>
</feature>
<evidence type="ECO:0000313" key="9">
    <source>
        <dbReference type="EMBL" id="MFL0250077.1"/>
    </source>
</evidence>
<dbReference type="Pfam" id="PF00892">
    <property type="entry name" value="EamA"/>
    <property type="match status" value="2"/>
</dbReference>
<dbReference type="PANTHER" id="PTHR32322:SF18">
    <property type="entry name" value="S-ADENOSYLMETHIONINE_S-ADENOSYLHOMOCYSTEINE TRANSPORTER"/>
    <property type="match status" value="1"/>
</dbReference>
<feature type="transmembrane region" description="Helical" evidence="7">
    <location>
        <begin position="9"/>
        <end position="28"/>
    </location>
</feature>
<organism evidence="9 10">
    <name type="scientific">Clostridium neuense</name>
    <dbReference type="NCBI Taxonomy" id="1728934"/>
    <lineage>
        <taxon>Bacteria</taxon>
        <taxon>Bacillati</taxon>
        <taxon>Bacillota</taxon>
        <taxon>Clostridia</taxon>
        <taxon>Eubacteriales</taxon>
        <taxon>Clostridiaceae</taxon>
        <taxon>Clostridium</taxon>
    </lineage>
</organism>
<evidence type="ECO:0000256" key="3">
    <source>
        <dbReference type="ARBA" id="ARBA00022475"/>
    </source>
</evidence>
<evidence type="ECO:0000259" key="8">
    <source>
        <dbReference type="Pfam" id="PF00892"/>
    </source>
</evidence>
<dbReference type="SUPFAM" id="SSF103481">
    <property type="entry name" value="Multidrug resistance efflux transporter EmrE"/>
    <property type="match status" value="2"/>
</dbReference>
<dbReference type="Gene3D" id="1.10.3730.20">
    <property type="match status" value="1"/>
</dbReference>
<feature type="domain" description="EamA" evidence="8">
    <location>
        <begin position="155"/>
        <end position="297"/>
    </location>
</feature>
<keyword evidence="5 7" id="KW-1133">Transmembrane helix</keyword>
<reference evidence="9 10" key="1">
    <citation type="submission" date="2024-11" db="EMBL/GenBank/DDBJ databases">
        <authorList>
            <person name="Heng Y.C."/>
            <person name="Lim A.C.H."/>
            <person name="Lee J.K.Y."/>
            <person name="Kittelmann S."/>
        </authorList>
    </citation>
    <scope>NUCLEOTIDE SEQUENCE [LARGE SCALE GENOMIC DNA]</scope>
    <source>
        <strain evidence="9 10">WILCCON 0114</strain>
    </source>
</reference>
<feature type="transmembrane region" description="Helical" evidence="7">
    <location>
        <begin position="99"/>
        <end position="119"/>
    </location>
</feature>
<comment type="similarity">
    <text evidence="2">Belongs to the EamA transporter family.</text>
</comment>
<dbReference type="InterPro" id="IPR037185">
    <property type="entry name" value="EmrE-like"/>
</dbReference>
<feature type="transmembrane region" description="Helical" evidence="7">
    <location>
        <begin position="228"/>
        <end position="245"/>
    </location>
</feature>
<accession>A0ABW8TCE4</accession>
<evidence type="ECO:0000313" key="10">
    <source>
        <dbReference type="Proteomes" id="UP001623592"/>
    </source>
</evidence>
<evidence type="ECO:0000256" key="4">
    <source>
        <dbReference type="ARBA" id="ARBA00022692"/>
    </source>
</evidence>
<dbReference type="Proteomes" id="UP001623592">
    <property type="component" value="Unassembled WGS sequence"/>
</dbReference>
<keyword evidence="10" id="KW-1185">Reference proteome</keyword>
<dbReference type="InterPro" id="IPR050638">
    <property type="entry name" value="AA-Vitamin_Transporters"/>
</dbReference>
<keyword evidence="6 7" id="KW-0472">Membrane</keyword>
<proteinExistence type="inferred from homology"/>
<feature type="transmembrane region" description="Helical" evidence="7">
    <location>
        <begin position="186"/>
        <end position="208"/>
    </location>
</feature>
<keyword evidence="3" id="KW-1003">Cell membrane</keyword>
<evidence type="ECO:0000256" key="2">
    <source>
        <dbReference type="ARBA" id="ARBA00007362"/>
    </source>
</evidence>
<feature type="transmembrane region" description="Helical" evidence="7">
    <location>
        <begin position="257"/>
        <end position="274"/>
    </location>
</feature>
<evidence type="ECO:0000256" key="7">
    <source>
        <dbReference type="SAM" id="Phobius"/>
    </source>
</evidence>
<evidence type="ECO:0000256" key="6">
    <source>
        <dbReference type="ARBA" id="ARBA00023136"/>
    </source>
</evidence>
<feature type="transmembrane region" description="Helical" evidence="7">
    <location>
        <begin position="40"/>
        <end position="58"/>
    </location>
</feature>
<feature type="domain" description="EamA" evidence="8">
    <location>
        <begin position="11"/>
        <end position="142"/>
    </location>
</feature>
<name>A0ABW8TCE4_9CLOT</name>
<dbReference type="InterPro" id="IPR000620">
    <property type="entry name" value="EamA_dom"/>
</dbReference>
<dbReference type="RefSeq" id="WP_406786741.1">
    <property type="nucleotide sequence ID" value="NZ_JBJIAA010000004.1"/>
</dbReference>
<dbReference type="EMBL" id="JBJIAA010000004">
    <property type="protein sequence ID" value="MFL0250077.1"/>
    <property type="molecule type" value="Genomic_DNA"/>
</dbReference>
<feature type="transmembrane region" description="Helical" evidence="7">
    <location>
        <begin position="280"/>
        <end position="299"/>
    </location>
</feature>